<dbReference type="EMBL" id="CAKLDM010000002">
    <property type="protein sequence ID" value="CAH0540298.1"/>
    <property type="molecule type" value="Genomic_DNA"/>
</dbReference>
<keyword evidence="3" id="KW-1185">Reference proteome</keyword>
<gene>
    <name evidence="2" type="primary">echA8</name>
    <name evidence="2" type="ORF">VMF7928_02743</name>
</gene>
<dbReference type="SUPFAM" id="SSF52096">
    <property type="entry name" value="ClpP/crotonase"/>
    <property type="match status" value="1"/>
</dbReference>
<dbReference type="Proteomes" id="UP000838748">
    <property type="component" value="Unassembled WGS sequence"/>
</dbReference>
<comment type="similarity">
    <text evidence="1">Belongs to the enoyl-CoA hydratase/isomerase family.</text>
</comment>
<dbReference type="PANTHER" id="PTHR42964:SF1">
    <property type="entry name" value="POLYKETIDE BIOSYNTHESIS ENOYL-COA HYDRATASE PKSH-RELATED"/>
    <property type="match status" value="1"/>
</dbReference>
<protein>
    <submittedName>
        <fullName evidence="2">Enoyl-CoA hydratase echA8</fullName>
        <ecNumber evidence="2">4.2.1.17</ecNumber>
    </submittedName>
</protein>
<dbReference type="PANTHER" id="PTHR42964">
    <property type="entry name" value="ENOYL-COA HYDRATASE"/>
    <property type="match status" value="1"/>
</dbReference>
<accession>A0ABN8E573</accession>
<dbReference type="Pfam" id="PF00378">
    <property type="entry name" value="ECH_1"/>
    <property type="match status" value="1"/>
</dbReference>
<organism evidence="2 3">
    <name type="scientific">Vibrio marisflavi CECT 7928</name>
    <dbReference type="NCBI Taxonomy" id="634439"/>
    <lineage>
        <taxon>Bacteria</taxon>
        <taxon>Pseudomonadati</taxon>
        <taxon>Pseudomonadota</taxon>
        <taxon>Gammaproteobacteria</taxon>
        <taxon>Vibrionales</taxon>
        <taxon>Vibrionaceae</taxon>
        <taxon>Vibrio</taxon>
    </lineage>
</organism>
<evidence type="ECO:0000313" key="3">
    <source>
        <dbReference type="Proteomes" id="UP000838748"/>
    </source>
</evidence>
<dbReference type="GO" id="GO:0004300">
    <property type="term" value="F:enoyl-CoA hydratase activity"/>
    <property type="evidence" value="ECO:0007669"/>
    <property type="project" value="UniProtKB-EC"/>
</dbReference>
<comment type="caution">
    <text evidence="2">The sequence shown here is derived from an EMBL/GenBank/DDBJ whole genome shotgun (WGS) entry which is preliminary data.</text>
</comment>
<dbReference type="RefSeq" id="WP_237362282.1">
    <property type="nucleotide sequence ID" value="NZ_CAKLDM010000002.1"/>
</dbReference>
<keyword evidence="2" id="KW-0456">Lyase</keyword>
<dbReference type="Gene3D" id="1.10.12.10">
    <property type="entry name" value="Lyase 2-enoyl-coa Hydratase, Chain A, domain 2"/>
    <property type="match status" value="1"/>
</dbReference>
<dbReference type="InterPro" id="IPR014748">
    <property type="entry name" value="Enoyl-CoA_hydra_C"/>
</dbReference>
<dbReference type="EC" id="4.2.1.17" evidence="2"/>
<dbReference type="InterPro" id="IPR051683">
    <property type="entry name" value="Enoyl-CoA_Hydratase/Isomerase"/>
</dbReference>
<sequence length="274" mass="30668">MPDIHNPQLEHVLCHIDELGIASLTLNRKDKSNAFDDEMIQLLIQHLRMLRNEPSVKCLTIHAEGKHFSAGADLNWMKSMADKSYSENLKDAEQLAALMNELDTFPHPTIALVHGCAFGGALGLICCSDIAVATVDSTFCFSEVKLGLIPATIGPYVCRAIGTRQARRYMLTSEHFDSTTALQLGLIHKVVNSLHKQDEYLKELTQLILGNSPEAVRQTKALCLRCEKDPINEELIQFTSQLIADARVSEQGQEGLHAFFEKRYPNWVSTQKEH</sequence>
<dbReference type="Gene3D" id="3.90.226.10">
    <property type="entry name" value="2-enoyl-CoA Hydratase, Chain A, domain 1"/>
    <property type="match status" value="1"/>
</dbReference>
<evidence type="ECO:0000256" key="1">
    <source>
        <dbReference type="ARBA" id="ARBA00005254"/>
    </source>
</evidence>
<dbReference type="CDD" id="cd06558">
    <property type="entry name" value="crotonase-like"/>
    <property type="match status" value="1"/>
</dbReference>
<proteinExistence type="inferred from homology"/>
<dbReference type="InterPro" id="IPR001753">
    <property type="entry name" value="Enoyl-CoA_hydra/iso"/>
</dbReference>
<dbReference type="InterPro" id="IPR029045">
    <property type="entry name" value="ClpP/crotonase-like_dom_sf"/>
</dbReference>
<evidence type="ECO:0000313" key="2">
    <source>
        <dbReference type="EMBL" id="CAH0540298.1"/>
    </source>
</evidence>
<reference evidence="2" key="1">
    <citation type="submission" date="2021-11" db="EMBL/GenBank/DDBJ databases">
        <authorList>
            <person name="Rodrigo-Torres L."/>
            <person name="Arahal R. D."/>
            <person name="Lucena T."/>
        </authorList>
    </citation>
    <scope>NUCLEOTIDE SEQUENCE</scope>
    <source>
        <strain evidence="2">CECT 7928</strain>
    </source>
</reference>
<name>A0ABN8E573_9VIBR</name>